<evidence type="ECO:0000313" key="2">
    <source>
        <dbReference type="Proteomes" id="UP000655044"/>
    </source>
</evidence>
<accession>A0A8J3WEM3</accession>
<comment type="caution">
    <text evidence="1">The sequence shown here is derived from an EMBL/GenBank/DDBJ whole genome shotgun (WGS) entry which is preliminary data.</text>
</comment>
<proteinExistence type="predicted"/>
<reference evidence="1" key="1">
    <citation type="submission" date="2021-01" db="EMBL/GenBank/DDBJ databases">
        <title>Whole genome shotgun sequence of Planobispora rosea NBRC 15558.</title>
        <authorList>
            <person name="Komaki H."/>
            <person name="Tamura T."/>
        </authorList>
    </citation>
    <scope>NUCLEOTIDE SEQUENCE</scope>
    <source>
        <strain evidence="1">NBRC 15558</strain>
    </source>
</reference>
<protein>
    <submittedName>
        <fullName evidence="1">Uncharacterized protein</fullName>
    </submittedName>
</protein>
<dbReference type="AlphaFoldDB" id="A0A8J3WEM3"/>
<dbReference type="EMBL" id="BOOI01000046">
    <property type="protein sequence ID" value="GIH86388.1"/>
    <property type="molecule type" value="Genomic_DNA"/>
</dbReference>
<name>A0A8J3WEM3_PLARO</name>
<gene>
    <name evidence="1" type="ORF">Pro02_47960</name>
</gene>
<dbReference type="Proteomes" id="UP000655044">
    <property type="component" value="Unassembled WGS sequence"/>
</dbReference>
<sequence length="216" mass="24006">MFAAEQWVTDFTPVRPHMTAALISGRDLTTNEDRVHLVVACQLSGACLRCGEPWNRDNDEPVWTAGTIVTTSSTGELEEFDRMHDCGEWAEVTWFSIEVDDDTTIGDAERLVSEMAEAVDADRSKILGNLYTSLRKDLAAAVVTYPGDDADEEDLEDWRNHHLTGSIIEPGVWDGAETGELEAWDFLPWAVEPDEYVTVTASELAEQDLAAARRSQ</sequence>
<evidence type="ECO:0000313" key="1">
    <source>
        <dbReference type="EMBL" id="GIH86388.1"/>
    </source>
</evidence>
<keyword evidence="2" id="KW-1185">Reference proteome</keyword>
<dbReference type="RefSeq" id="WP_189242967.1">
    <property type="nucleotide sequence ID" value="NZ_BMQP01000026.1"/>
</dbReference>
<organism evidence="1 2">
    <name type="scientific">Planobispora rosea</name>
    <dbReference type="NCBI Taxonomy" id="35762"/>
    <lineage>
        <taxon>Bacteria</taxon>
        <taxon>Bacillati</taxon>
        <taxon>Actinomycetota</taxon>
        <taxon>Actinomycetes</taxon>
        <taxon>Streptosporangiales</taxon>
        <taxon>Streptosporangiaceae</taxon>
        <taxon>Planobispora</taxon>
    </lineage>
</organism>